<dbReference type="eggNOG" id="COG2508">
    <property type="taxonomic scope" value="Bacteria"/>
</dbReference>
<dbReference type="PANTHER" id="PTHR33744">
    <property type="entry name" value="CARBOHYDRATE DIACID REGULATOR"/>
    <property type="match status" value="1"/>
</dbReference>
<evidence type="ECO:0000313" key="2">
    <source>
        <dbReference type="EMBL" id="AAF12415.1"/>
    </source>
</evidence>
<protein>
    <recommendedName>
        <fullName evidence="1">PucR C-terminal helix-turn-helix domain-containing protein</fullName>
    </recommendedName>
</protein>
<dbReference type="Gene3D" id="1.10.10.2840">
    <property type="entry name" value="PucR C-terminal helix-turn-helix domain"/>
    <property type="match status" value="1"/>
</dbReference>
<dbReference type="EMBL" id="AE001825">
    <property type="protein sequence ID" value="AAF12415.1"/>
    <property type="molecule type" value="Genomic_DNA"/>
</dbReference>
<gene>
    <name evidence="2" type="ordered locus">DR_A0217</name>
</gene>
<dbReference type="InterPro" id="IPR025736">
    <property type="entry name" value="PucR_C-HTH_dom"/>
</dbReference>
<dbReference type="PIR" id="B75574">
    <property type="entry name" value="B75574"/>
</dbReference>
<dbReference type="PaxDb" id="243230-DR_A0217"/>
<evidence type="ECO:0000259" key="1">
    <source>
        <dbReference type="Pfam" id="PF13556"/>
    </source>
</evidence>
<dbReference type="PANTHER" id="PTHR33744:SF1">
    <property type="entry name" value="DNA-BINDING TRANSCRIPTIONAL ACTIVATOR ADER"/>
    <property type="match status" value="1"/>
</dbReference>
<dbReference type="Pfam" id="PF13556">
    <property type="entry name" value="HTH_30"/>
    <property type="match status" value="1"/>
</dbReference>
<dbReference type="InParanoid" id="Q9RYU1"/>
<dbReference type="InterPro" id="IPR051448">
    <property type="entry name" value="CdaR-like_regulators"/>
</dbReference>
<sequence length="394" mass="40860">MQSGNGNSSANCHRAPTMHLAPWRACPAMLRVMSRPLSLARLLAEPGLLALLGQLRQAATGPQPERALVRQLAELTGGGAEIRASWGEVVAAAGVQEGEGQPFPLAHGRRQVGRLTLWAPPEWTALGPLAAEYALLSRLQSAAAGAARRRVGERTLDALLSGQGDPAALGDEAYVVAVAALAQDFGSGASARAAQAHALDVLAGAGEGYLVGSGRRGLCTVQGDGTAGDRATGERALWLWPAADVQREAAELYAALTESTGQPVRLGVGGLHRGRALAAAHAEARQALAAVPASGGVQVFGELDPLYALLTGGALDTLRSQTLARLAALGDDGRTEATLRAYLAHRGTLNELAARQHVHVNTLRYRLRRAEEVLGGSLTDPALLARLYLAFGAG</sequence>
<dbReference type="GO" id="GO:0003700">
    <property type="term" value="F:DNA-binding transcription factor activity"/>
    <property type="evidence" value="ECO:0000318"/>
    <property type="project" value="GO_Central"/>
</dbReference>
<feature type="domain" description="PucR C-terminal helix-turn-helix" evidence="1">
    <location>
        <begin position="337"/>
        <end position="391"/>
    </location>
</feature>
<dbReference type="HOGENOM" id="CLU_047539_0_0_0"/>
<dbReference type="KEGG" id="dra:DR_A0217"/>
<dbReference type="AlphaFoldDB" id="Q9RYU1"/>
<dbReference type="OrthoDB" id="9792148at2"/>
<dbReference type="EnsemblBacteria" id="AAF12415">
    <property type="protein sequence ID" value="AAF12415"/>
    <property type="gene ID" value="DR_A0217"/>
</dbReference>
<evidence type="ECO:0000313" key="3">
    <source>
        <dbReference type="Proteomes" id="UP000002524"/>
    </source>
</evidence>
<dbReference type="GO" id="GO:0045893">
    <property type="term" value="P:positive regulation of DNA-templated transcription"/>
    <property type="evidence" value="ECO:0000318"/>
    <property type="project" value="GO_Central"/>
</dbReference>
<organism evidence="2 3">
    <name type="scientific">Deinococcus radiodurans (strain ATCC 13939 / DSM 20539 / JCM 16871 / CCUG 27074 / LMG 4051 / NBRC 15346 / NCIMB 9279 / VKM B-1422 / R1)</name>
    <dbReference type="NCBI Taxonomy" id="243230"/>
    <lineage>
        <taxon>Bacteria</taxon>
        <taxon>Thermotogati</taxon>
        <taxon>Deinococcota</taxon>
        <taxon>Deinococci</taxon>
        <taxon>Deinococcales</taxon>
        <taxon>Deinococcaceae</taxon>
        <taxon>Deinococcus</taxon>
    </lineage>
</organism>
<keyword evidence="3" id="KW-1185">Reference proteome</keyword>
<dbReference type="STRING" id="243230.DR_A0217"/>
<dbReference type="Proteomes" id="UP000002524">
    <property type="component" value="Chromosome 2"/>
</dbReference>
<dbReference type="InterPro" id="IPR042070">
    <property type="entry name" value="PucR_C-HTH_sf"/>
</dbReference>
<dbReference type="PATRIC" id="fig|243230.17.peg.3106"/>
<reference evidence="2 3" key="1">
    <citation type="journal article" date="1999" name="Science">
        <title>Genome sequence of the radioresistant bacterium Deinococcus radiodurans R1.</title>
        <authorList>
            <person name="White O."/>
            <person name="Eisen J.A."/>
            <person name="Heidelberg J.F."/>
            <person name="Hickey E.K."/>
            <person name="Peterson J.D."/>
            <person name="Dodson R.J."/>
            <person name="Haft D.H."/>
            <person name="Gwinn M.L."/>
            <person name="Nelson W.C."/>
            <person name="Richardson D.L."/>
            <person name="Moffat K.S."/>
            <person name="Qin H."/>
            <person name="Jiang L."/>
            <person name="Pamphile W."/>
            <person name="Crosby M."/>
            <person name="Shen M."/>
            <person name="Vamathevan J.J."/>
            <person name="Lam P."/>
            <person name="McDonald L."/>
            <person name="Utterback T."/>
            <person name="Zalewski C."/>
            <person name="Makarova K.S."/>
            <person name="Aravind L."/>
            <person name="Daly M.J."/>
            <person name="Minton K.W."/>
            <person name="Fleischmann R.D."/>
            <person name="Ketchum K.A."/>
            <person name="Nelson K.E."/>
            <person name="Salzberg S."/>
            <person name="Smith H.O."/>
            <person name="Venter J.C."/>
            <person name="Fraser C.M."/>
        </authorList>
    </citation>
    <scope>NUCLEOTIDE SEQUENCE [LARGE SCALE GENOMIC DNA]</scope>
    <source>
        <strain evidence="3">ATCC 13939 / DSM 20539 / JCM 16871 / LMG 4051 / NBRC 15346 / NCIMB 9279 / R1 / VKM B-1422</strain>
    </source>
</reference>
<accession>Q9RYU1</accession>
<name>Q9RYU1_DEIRA</name>
<proteinExistence type="predicted"/>